<evidence type="ECO:0000256" key="1">
    <source>
        <dbReference type="ARBA" id="ARBA00005254"/>
    </source>
</evidence>
<reference evidence="2 3" key="1">
    <citation type="submission" date="2013-08" db="EMBL/GenBank/DDBJ databases">
        <title>The genome sequence of Knoellia aerolata.</title>
        <authorList>
            <person name="Zhu W."/>
            <person name="Wang G."/>
        </authorList>
    </citation>
    <scope>NUCLEOTIDE SEQUENCE [LARGE SCALE GENOMIC DNA]</scope>
    <source>
        <strain evidence="2 3">DSM 18566</strain>
    </source>
</reference>
<dbReference type="Gene3D" id="3.90.226.10">
    <property type="entry name" value="2-enoyl-CoA Hydratase, Chain A, domain 1"/>
    <property type="match status" value="1"/>
</dbReference>
<dbReference type="SUPFAM" id="SSF52096">
    <property type="entry name" value="ClpP/crotonase"/>
    <property type="match status" value="1"/>
</dbReference>
<name>A0A0A0K0T0_9MICO</name>
<dbReference type="EMBL" id="AVPL01000010">
    <property type="protein sequence ID" value="KGN41937.1"/>
    <property type="molecule type" value="Genomic_DNA"/>
</dbReference>
<dbReference type="PANTHER" id="PTHR43459">
    <property type="entry name" value="ENOYL-COA HYDRATASE"/>
    <property type="match status" value="1"/>
</dbReference>
<dbReference type="AlphaFoldDB" id="A0A0A0K0T0"/>
<dbReference type="Pfam" id="PF00378">
    <property type="entry name" value="ECH_1"/>
    <property type="match status" value="1"/>
</dbReference>
<dbReference type="CDD" id="cd06558">
    <property type="entry name" value="crotonase-like"/>
    <property type="match status" value="1"/>
</dbReference>
<evidence type="ECO:0000313" key="2">
    <source>
        <dbReference type="EMBL" id="KGN41937.1"/>
    </source>
</evidence>
<dbReference type="InterPro" id="IPR029045">
    <property type="entry name" value="ClpP/crotonase-like_dom_sf"/>
</dbReference>
<dbReference type="RefSeq" id="WP_035934849.1">
    <property type="nucleotide sequence ID" value="NZ_AVPL01000010.1"/>
</dbReference>
<dbReference type="InterPro" id="IPR001753">
    <property type="entry name" value="Enoyl-CoA_hydra/iso"/>
</dbReference>
<gene>
    <name evidence="2" type="ORF">N801_03570</name>
</gene>
<organism evidence="2 3">
    <name type="scientific">Knoellia aerolata DSM 18566</name>
    <dbReference type="NCBI Taxonomy" id="1385519"/>
    <lineage>
        <taxon>Bacteria</taxon>
        <taxon>Bacillati</taxon>
        <taxon>Actinomycetota</taxon>
        <taxon>Actinomycetes</taxon>
        <taxon>Micrococcales</taxon>
        <taxon>Intrasporangiaceae</taxon>
        <taxon>Knoellia</taxon>
    </lineage>
</organism>
<dbReference type="PANTHER" id="PTHR43459:SF1">
    <property type="entry name" value="EG:BACN32G11.4 PROTEIN"/>
    <property type="match status" value="1"/>
</dbReference>
<keyword evidence="3" id="KW-1185">Reference proteome</keyword>
<dbReference type="eggNOG" id="COG1024">
    <property type="taxonomic scope" value="Bacteria"/>
</dbReference>
<evidence type="ECO:0000313" key="3">
    <source>
        <dbReference type="Proteomes" id="UP000030013"/>
    </source>
</evidence>
<accession>A0A0A0K0T0</accession>
<comment type="similarity">
    <text evidence="1">Belongs to the enoyl-CoA hydratase/isomerase family.</text>
</comment>
<protein>
    <submittedName>
        <fullName evidence="2">Enoyl-CoA hydratase</fullName>
    </submittedName>
</protein>
<sequence>MTLDPRILVEVDDHVARITLNAPRSLNAVDAVMLDALADAVIEIASNDEVRVVVLTGAGRGFCSGANLLDSSVTIDDATVQAAGRVIRALTEMGQPVISKVGGVAAGVGLSIALAGDYVVVAESAPLTLAFSKISLMPDGGATQLVAASVGRSRALRLALTGDRISAVEAERAGLIAEAVPDDRLDARTEELIQHMAALGTRATALTKRAINCAALDLDNTLAREEAGQSELLQSPEFAEGVAAFREKRSPRFHQPPKTQEF</sequence>
<comment type="caution">
    <text evidence="2">The sequence shown here is derived from an EMBL/GenBank/DDBJ whole genome shotgun (WGS) entry which is preliminary data.</text>
</comment>
<dbReference type="STRING" id="1385519.N801_03570"/>
<dbReference type="OrthoDB" id="9777711at2"/>
<dbReference type="Gene3D" id="1.10.12.10">
    <property type="entry name" value="Lyase 2-enoyl-coa Hydratase, Chain A, domain 2"/>
    <property type="match status" value="1"/>
</dbReference>
<dbReference type="GO" id="GO:0003824">
    <property type="term" value="F:catalytic activity"/>
    <property type="evidence" value="ECO:0007669"/>
    <property type="project" value="UniProtKB-ARBA"/>
</dbReference>
<proteinExistence type="inferred from homology"/>
<dbReference type="Proteomes" id="UP000030013">
    <property type="component" value="Unassembled WGS sequence"/>
</dbReference>
<dbReference type="InterPro" id="IPR014748">
    <property type="entry name" value="Enoyl-CoA_hydra_C"/>
</dbReference>